<accession>A0A426ZZ99</accession>
<reference evidence="1 2" key="1">
    <citation type="journal article" date="2014" name="Agronomy (Basel)">
        <title>A Draft Genome Sequence for Ensete ventricosum, the Drought-Tolerant Tree Against Hunger.</title>
        <authorList>
            <person name="Harrison J."/>
            <person name="Moore K.A."/>
            <person name="Paszkiewicz K."/>
            <person name="Jones T."/>
            <person name="Grant M."/>
            <person name="Ambacheew D."/>
            <person name="Muzemil S."/>
            <person name="Studholme D.J."/>
        </authorList>
    </citation>
    <scope>NUCLEOTIDE SEQUENCE [LARGE SCALE GENOMIC DNA]</scope>
</reference>
<dbReference type="Proteomes" id="UP000287651">
    <property type="component" value="Unassembled WGS sequence"/>
</dbReference>
<dbReference type="PANTHER" id="PTHR46293">
    <property type="entry name" value="E3 UBIQUITIN PROTEIN LIGASE DRIP1"/>
    <property type="match status" value="1"/>
</dbReference>
<sequence length="171" mass="18191">MTNSGTGAEEATAARPGQVVKVKRKLLVACMTCPICHKLLRDATTISECLHTCESTPAPLPFASTSWVPYPSDPLKLRSVAFFGGTTFASLLVLHIGTKQASEKAGSLVSLKVSNTFPLWHEASLSHALVASSGVCVVSCLPLCFHDEAGEKIAGFLMQYIAFSLASFGFR</sequence>
<protein>
    <submittedName>
        <fullName evidence="1">Uncharacterized protein</fullName>
    </submittedName>
</protein>
<comment type="caution">
    <text evidence="1">The sequence shown here is derived from an EMBL/GenBank/DDBJ whole genome shotgun (WGS) entry which is preliminary data.</text>
</comment>
<dbReference type="GO" id="GO:0004842">
    <property type="term" value="F:ubiquitin-protein transferase activity"/>
    <property type="evidence" value="ECO:0007669"/>
    <property type="project" value="InterPro"/>
</dbReference>
<proteinExistence type="predicted"/>
<dbReference type="AlphaFoldDB" id="A0A426ZZ99"/>
<name>A0A426ZZ99_ENSVE</name>
<organism evidence="1 2">
    <name type="scientific">Ensete ventricosum</name>
    <name type="common">Abyssinian banana</name>
    <name type="synonym">Musa ensete</name>
    <dbReference type="NCBI Taxonomy" id="4639"/>
    <lineage>
        <taxon>Eukaryota</taxon>
        <taxon>Viridiplantae</taxon>
        <taxon>Streptophyta</taxon>
        <taxon>Embryophyta</taxon>
        <taxon>Tracheophyta</taxon>
        <taxon>Spermatophyta</taxon>
        <taxon>Magnoliopsida</taxon>
        <taxon>Liliopsida</taxon>
        <taxon>Zingiberales</taxon>
        <taxon>Musaceae</taxon>
        <taxon>Ensete</taxon>
    </lineage>
</organism>
<evidence type="ECO:0000313" key="1">
    <source>
        <dbReference type="EMBL" id="RRT69273.1"/>
    </source>
</evidence>
<dbReference type="PANTHER" id="PTHR46293:SF1">
    <property type="entry name" value="OS03G0632800 PROTEIN"/>
    <property type="match status" value="1"/>
</dbReference>
<dbReference type="InterPro" id="IPR044807">
    <property type="entry name" value="DRIP1-like"/>
</dbReference>
<dbReference type="EMBL" id="AMZH03004395">
    <property type="protein sequence ID" value="RRT69273.1"/>
    <property type="molecule type" value="Genomic_DNA"/>
</dbReference>
<evidence type="ECO:0000313" key="2">
    <source>
        <dbReference type="Proteomes" id="UP000287651"/>
    </source>
</evidence>
<gene>
    <name evidence="1" type="ORF">B296_00018620</name>
</gene>